<feature type="compositionally biased region" description="Low complexity" evidence="2">
    <location>
        <begin position="27"/>
        <end position="36"/>
    </location>
</feature>
<dbReference type="AlphaFoldDB" id="A0A6G3T8H6"/>
<dbReference type="PROSITE" id="PS00893">
    <property type="entry name" value="NUDIX_BOX"/>
    <property type="match status" value="1"/>
</dbReference>
<evidence type="ECO:0000256" key="1">
    <source>
        <dbReference type="ARBA" id="ARBA00022801"/>
    </source>
</evidence>
<dbReference type="PANTHER" id="PTHR21340">
    <property type="entry name" value="DIADENOSINE 5,5-P1,P4-TETRAPHOSPHATE PYROPHOSPHOHYDROLASE MUTT"/>
    <property type="match status" value="1"/>
</dbReference>
<dbReference type="InterPro" id="IPR000086">
    <property type="entry name" value="NUDIX_hydrolase_dom"/>
</dbReference>
<proteinExistence type="predicted"/>
<comment type="caution">
    <text evidence="4">The sequence shown here is derived from an EMBL/GenBank/DDBJ whole genome shotgun (WGS) entry which is preliminary data.</text>
</comment>
<dbReference type="CDD" id="cd03673">
    <property type="entry name" value="NUDIX_Ap6A_hydrolase"/>
    <property type="match status" value="1"/>
</dbReference>
<dbReference type="GO" id="GO:0004081">
    <property type="term" value="F:bis(5'-nucleosyl)-tetraphosphatase (asymmetrical) activity"/>
    <property type="evidence" value="ECO:0007669"/>
    <property type="project" value="TreeGrafter"/>
</dbReference>
<dbReference type="Pfam" id="PF00293">
    <property type="entry name" value="NUDIX"/>
    <property type="match status" value="1"/>
</dbReference>
<reference evidence="4 5" key="1">
    <citation type="submission" date="2020-01" db="EMBL/GenBank/DDBJ databases">
        <title>Insect and environment-associated Actinomycetes.</title>
        <authorList>
            <person name="Currrie C."/>
            <person name="Chevrette M."/>
            <person name="Carlson C."/>
            <person name="Stubbendieck R."/>
            <person name="Wendt-Pienkowski E."/>
        </authorList>
    </citation>
    <scope>NUCLEOTIDE SEQUENCE [LARGE SCALE GENOMIC DNA]</scope>
    <source>
        <strain evidence="4 5">SID7739</strain>
    </source>
</reference>
<dbReference type="GO" id="GO:0006167">
    <property type="term" value="P:AMP biosynthetic process"/>
    <property type="evidence" value="ECO:0007669"/>
    <property type="project" value="TreeGrafter"/>
</dbReference>
<dbReference type="InterPro" id="IPR015797">
    <property type="entry name" value="NUDIX_hydrolase-like_dom_sf"/>
</dbReference>
<evidence type="ECO:0000259" key="3">
    <source>
        <dbReference type="PROSITE" id="PS51462"/>
    </source>
</evidence>
<dbReference type="Proteomes" id="UP000475666">
    <property type="component" value="Unassembled WGS sequence"/>
</dbReference>
<accession>A0A6G3T8H6</accession>
<evidence type="ECO:0000256" key="2">
    <source>
        <dbReference type="SAM" id="MobiDB-lite"/>
    </source>
</evidence>
<feature type="region of interest" description="Disordered" evidence="2">
    <location>
        <begin position="1"/>
        <end position="40"/>
    </location>
</feature>
<dbReference type="Gene3D" id="3.90.79.10">
    <property type="entry name" value="Nucleoside Triphosphate Pyrophosphohydrolase"/>
    <property type="match status" value="1"/>
</dbReference>
<dbReference type="PROSITE" id="PS51462">
    <property type="entry name" value="NUDIX"/>
    <property type="match status" value="1"/>
</dbReference>
<name>A0A6G3T8H6_9ACTN</name>
<dbReference type="InterPro" id="IPR020084">
    <property type="entry name" value="NUDIX_hydrolase_CS"/>
</dbReference>
<dbReference type="InterPro" id="IPR051325">
    <property type="entry name" value="Nudix_hydrolase_domain"/>
</dbReference>
<evidence type="ECO:0000313" key="4">
    <source>
        <dbReference type="EMBL" id="NEC32893.1"/>
    </source>
</evidence>
<feature type="domain" description="Nudix hydrolase" evidence="3">
    <location>
        <begin position="42"/>
        <end position="180"/>
    </location>
</feature>
<sequence>MRWRPRGTRSSTAGARNRSGCRRNGRRTTGGVRTVSPADDDTTVRAAGCVLWRPAPSTAPAPPGSTASPDLELCLVHRPKYDDWSHPKGKLEPGEDPLAGALREVAEETGYAAEPGAELPTVRYLANGRPKEVRYWAAAATTGAFAPSDEVDRILWLTPQAARTRLTQPRDRALVDALLATRLPGAPGET</sequence>
<dbReference type="EMBL" id="JAAGMQ010000200">
    <property type="protein sequence ID" value="NEC32893.1"/>
    <property type="molecule type" value="Genomic_DNA"/>
</dbReference>
<dbReference type="SUPFAM" id="SSF55811">
    <property type="entry name" value="Nudix"/>
    <property type="match status" value="1"/>
</dbReference>
<dbReference type="PANTHER" id="PTHR21340:SF0">
    <property type="entry name" value="BIS(5'-NUCLEOSYL)-TETRAPHOSPHATASE [ASYMMETRICAL]"/>
    <property type="match status" value="1"/>
</dbReference>
<keyword evidence="1 4" id="KW-0378">Hydrolase</keyword>
<evidence type="ECO:0000313" key="5">
    <source>
        <dbReference type="Proteomes" id="UP000475666"/>
    </source>
</evidence>
<gene>
    <name evidence="4" type="ORF">G3I66_06835</name>
</gene>
<organism evidence="4 5">
    <name type="scientific">Streptomyces rubrogriseus</name>
    <dbReference type="NCBI Taxonomy" id="194673"/>
    <lineage>
        <taxon>Bacteria</taxon>
        <taxon>Bacillati</taxon>
        <taxon>Actinomycetota</taxon>
        <taxon>Actinomycetes</taxon>
        <taxon>Kitasatosporales</taxon>
        <taxon>Streptomycetaceae</taxon>
        <taxon>Streptomyces</taxon>
        <taxon>Streptomyces violaceoruber group</taxon>
    </lineage>
</organism>
<dbReference type="GO" id="GO:0006754">
    <property type="term" value="P:ATP biosynthetic process"/>
    <property type="evidence" value="ECO:0007669"/>
    <property type="project" value="TreeGrafter"/>
</dbReference>
<protein>
    <submittedName>
        <fullName evidence="4">NUDIX hydrolase</fullName>
    </submittedName>
</protein>